<reference evidence="3" key="2">
    <citation type="submission" date="2015-01" db="EMBL/GenBank/DDBJ databases">
        <title>Evolutionary Origins and Diversification of the Mycorrhizal Mutualists.</title>
        <authorList>
            <consortium name="DOE Joint Genome Institute"/>
            <consortium name="Mycorrhizal Genomics Consortium"/>
            <person name="Kohler A."/>
            <person name="Kuo A."/>
            <person name="Nagy L.G."/>
            <person name="Floudas D."/>
            <person name="Copeland A."/>
            <person name="Barry K.W."/>
            <person name="Cichocki N."/>
            <person name="Veneault-Fourrey C."/>
            <person name="LaButti K."/>
            <person name="Lindquist E.A."/>
            <person name="Lipzen A."/>
            <person name="Lundell T."/>
            <person name="Morin E."/>
            <person name="Murat C."/>
            <person name="Riley R."/>
            <person name="Ohm R."/>
            <person name="Sun H."/>
            <person name="Tunlid A."/>
            <person name="Henrissat B."/>
            <person name="Grigoriev I.V."/>
            <person name="Hibbett D.S."/>
            <person name="Martin F."/>
        </authorList>
    </citation>
    <scope>NUCLEOTIDE SEQUENCE [LARGE SCALE GENOMIC DNA]</scope>
    <source>
        <strain evidence="3">Zn</strain>
    </source>
</reference>
<keyword evidence="3" id="KW-1185">Reference proteome</keyword>
<reference evidence="2 3" key="1">
    <citation type="submission" date="2014-04" db="EMBL/GenBank/DDBJ databases">
        <authorList>
            <consortium name="DOE Joint Genome Institute"/>
            <person name="Kuo A."/>
            <person name="Martino E."/>
            <person name="Perotto S."/>
            <person name="Kohler A."/>
            <person name="Nagy L.G."/>
            <person name="Floudas D."/>
            <person name="Copeland A."/>
            <person name="Barry K.W."/>
            <person name="Cichocki N."/>
            <person name="Veneault-Fourrey C."/>
            <person name="LaButti K."/>
            <person name="Lindquist E.A."/>
            <person name="Lipzen A."/>
            <person name="Lundell T."/>
            <person name="Morin E."/>
            <person name="Murat C."/>
            <person name="Sun H."/>
            <person name="Tunlid A."/>
            <person name="Henrissat B."/>
            <person name="Grigoriev I.V."/>
            <person name="Hibbett D.S."/>
            <person name="Martin F."/>
            <person name="Nordberg H.P."/>
            <person name="Cantor M.N."/>
            <person name="Hua S.X."/>
        </authorList>
    </citation>
    <scope>NUCLEOTIDE SEQUENCE [LARGE SCALE GENOMIC DNA]</scope>
    <source>
        <strain evidence="2 3">Zn</strain>
    </source>
</reference>
<evidence type="ECO:0000313" key="3">
    <source>
        <dbReference type="Proteomes" id="UP000054321"/>
    </source>
</evidence>
<evidence type="ECO:0000313" key="2">
    <source>
        <dbReference type="EMBL" id="KIN01204.1"/>
    </source>
</evidence>
<sequence length="486" mass="53037">MRLGLLCVWTSRPLFAARPWRTEGWQQGVRGYALSSRADANTETFELSNLCLPILLAVNLGFIRNTHLLTTPTTPLVLYLPPIGVNLQHVYAPRVPRLLFDTNSSSTLNELPIAQINYRWNVPQGTSPGASPGVSNSPNLATHGFPTPLHDTLHAYTWLTTSFLPSFIPNSSDPSPLRSPSPYASAFSQAARRKHVRPLLIYGSFLGGTLASSLSLTETQIRPVTSSIEGVIVRNGVFDWSQVVTSRPSSALNRLPATDEIATGRDVWDIAALHTLKTHLFTSPASAFDPFASPVLFFRSPGLSVPSYFPGTTPSALPPKPDDPALLDGLSISEEELASLRARTSNSSGSTPENQSDEEVAVSRRSALRFPPKDSGLRIPHSLFLTTSRSLSAVKAVSKKRGRAKAGQSLQEEMNKQAEEMAKLMRRSLVMYEFKDRALWDGDGDPHALSEERVQVHELGVDESEQKEAAVVEGWLEGLGLGRAIN</sequence>
<dbReference type="STRING" id="913774.A0A0C3CQ92"/>
<dbReference type="Gene3D" id="3.40.50.1820">
    <property type="entry name" value="alpha/beta hydrolase"/>
    <property type="match status" value="1"/>
</dbReference>
<dbReference type="InParanoid" id="A0A0C3CQ92"/>
<dbReference type="HOGENOM" id="CLU_017835_2_0_1"/>
<protein>
    <recommendedName>
        <fullName evidence="4">Alpha/beta hydrolase fold-3 domain-containing protein</fullName>
    </recommendedName>
</protein>
<dbReference type="Proteomes" id="UP000054321">
    <property type="component" value="Unassembled WGS sequence"/>
</dbReference>
<dbReference type="InterPro" id="IPR029058">
    <property type="entry name" value="AB_hydrolase_fold"/>
</dbReference>
<proteinExistence type="predicted"/>
<organism evidence="2 3">
    <name type="scientific">Oidiodendron maius (strain Zn)</name>
    <dbReference type="NCBI Taxonomy" id="913774"/>
    <lineage>
        <taxon>Eukaryota</taxon>
        <taxon>Fungi</taxon>
        <taxon>Dikarya</taxon>
        <taxon>Ascomycota</taxon>
        <taxon>Pezizomycotina</taxon>
        <taxon>Leotiomycetes</taxon>
        <taxon>Leotiomycetes incertae sedis</taxon>
        <taxon>Myxotrichaceae</taxon>
        <taxon>Oidiodendron</taxon>
    </lineage>
</organism>
<gene>
    <name evidence="2" type="ORF">OIDMADRAFT_145309</name>
</gene>
<dbReference type="EMBL" id="KN832876">
    <property type="protein sequence ID" value="KIN01204.1"/>
    <property type="molecule type" value="Genomic_DNA"/>
</dbReference>
<name>A0A0C3CQ92_OIDMZ</name>
<accession>A0A0C3CQ92</accession>
<evidence type="ECO:0008006" key="4">
    <source>
        <dbReference type="Google" id="ProtNLM"/>
    </source>
</evidence>
<dbReference type="OrthoDB" id="5396420at2759"/>
<evidence type="ECO:0000256" key="1">
    <source>
        <dbReference type="SAM" id="MobiDB-lite"/>
    </source>
</evidence>
<feature type="compositionally biased region" description="Polar residues" evidence="1">
    <location>
        <begin position="342"/>
        <end position="354"/>
    </location>
</feature>
<dbReference type="AlphaFoldDB" id="A0A0C3CQ92"/>
<feature type="region of interest" description="Disordered" evidence="1">
    <location>
        <begin position="340"/>
        <end position="364"/>
    </location>
</feature>